<dbReference type="Proteomes" id="UP001066276">
    <property type="component" value="Chromosome 1_2"/>
</dbReference>
<accession>A0AAV7W5Q0</accession>
<evidence type="ECO:0000313" key="2">
    <source>
        <dbReference type="Proteomes" id="UP001066276"/>
    </source>
</evidence>
<sequence>MASECRPWMLQQILHLFHPFTRVPAPRQVFLRVAYRCFHRSLCLTERVAPFAPAIVLLGTPRGPKIISGSELRGWHEVELCTLGDLYEDGQLLSFTRLQEMGLPPGQFLLYSYLLGALRSKWGDVLTAPPTHLLIQYLHVMGRGRRLISWFADALQAHTALESDTLRTA</sequence>
<proteinExistence type="predicted"/>
<comment type="caution">
    <text evidence="1">The sequence shown here is derived from an EMBL/GenBank/DDBJ whole genome shotgun (WGS) entry which is preliminary data.</text>
</comment>
<gene>
    <name evidence="1" type="ORF">NDU88_004691</name>
</gene>
<evidence type="ECO:0000313" key="1">
    <source>
        <dbReference type="EMBL" id="KAJ1209313.1"/>
    </source>
</evidence>
<keyword evidence="2" id="KW-1185">Reference proteome</keyword>
<name>A0AAV7W5Q0_PLEWA</name>
<dbReference type="EMBL" id="JANPWB010000002">
    <property type="protein sequence ID" value="KAJ1209313.1"/>
    <property type="molecule type" value="Genomic_DNA"/>
</dbReference>
<protein>
    <submittedName>
        <fullName evidence="1">Uncharacterized protein</fullName>
    </submittedName>
</protein>
<organism evidence="1 2">
    <name type="scientific">Pleurodeles waltl</name>
    <name type="common">Iberian ribbed newt</name>
    <dbReference type="NCBI Taxonomy" id="8319"/>
    <lineage>
        <taxon>Eukaryota</taxon>
        <taxon>Metazoa</taxon>
        <taxon>Chordata</taxon>
        <taxon>Craniata</taxon>
        <taxon>Vertebrata</taxon>
        <taxon>Euteleostomi</taxon>
        <taxon>Amphibia</taxon>
        <taxon>Batrachia</taxon>
        <taxon>Caudata</taxon>
        <taxon>Salamandroidea</taxon>
        <taxon>Salamandridae</taxon>
        <taxon>Pleurodelinae</taxon>
        <taxon>Pleurodeles</taxon>
    </lineage>
</organism>
<reference evidence="1" key="1">
    <citation type="journal article" date="2022" name="bioRxiv">
        <title>Sequencing and chromosome-scale assembly of the giantPleurodeles waltlgenome.</title>
        <authorList>
            <person name="Brown T."/>
            <person name="Elewa A."/>
            <person name="Iarovenko S."/>
            <person name="Subramanian E."/>
            <person name="Araus A.J."/>
            <person name="Petzold A."/>
            <person name="Susuki M."/>
            <person name="Suzuki K.-i.T."/>
            <person name="Hayashi T."/>
            <person name="Toyoda A."/>
            <person name="Oliveira C."/>
            <person name="Osipova E."/>
            <person name="Leigh N.D."/>
            <person name="Simon A."/>
            <person name="Yun M.H."/>
        </authorList>
    </citation>
    <scope>NUCLEOTIDE SEQUENCE</scope>
    <source>
        <strain evidence="1">20211129_DDA</strain>
        <tissue evidence="1">Liver</tissue>
    </source>
</reference>
<dbReference type="AlphaFoldDB" id="A0AAV7W5Q0"/>